<gene>
    <name evidence="2" type="ORF">NDU88_004365</name>
</gene>
<keyword evidence="3" id="KW-1185">Reference proteome</keyword>
<organism evidence="2 3">
    <name type="scientific">Pleurodeles waltl</name>
    <name type="common">Iberian ribbed newt</name>
    <dbReference type="NCBI Taxonomy" id="8319"/>
    <lineage>
        <taxon>Eukaryota</taxon>
        <taxon>Metazoa</taxon>
        <taxon>Chordata</taxon>
        <taxon>Craniata</taxon>
        <taxon>Vertebrata</taxon>
        <taxon>Euteleostomi</taxon>
        <taxon>Amphibia</taxon>
        <taxon>Batrachia</taxon>
        <taxon>Caudata</taxon>
        <taxon>Salamandroidea</taxon>
        <taxon>Salamandridae</taxon>
        <taxon>Pleurodelinae</taxon>
        <taxon>Pleurodeles</taxon>
    </lineage>
</organism>
<dbReference type="EMBL" id="JANPWB010000005">
    <property type="protein sequence ID" value="KAJ1187590.1"/>
    <property type="molecule type" value="Genomic_DNA"/>
</dbReference>
<protein>
    <submittedName>
        <fullName evidence="2">Uncharacterized protein</fullName>
    </submittedName>
</protein>
<dbReference type="AlphaFoldDB" id="A0AAV7UGX7"/>
<evidence type="ECO:0000313" key="2">
    <source>
        <dbReference type="EMBL" id="KAJ1187590.1"/>
    </source>
</evidence>
<reference evidence="2" key="1">
    <citation type="journal article" date="2022" name="bioRxiv">
        <title>Sequencing and chromosome-scale assembly of the giantPleurodeles waltlgenome.</title>
        <authorList>
            <person name="Brown T."/>
            <person name="Elewa A."/>
            <person name="Iarovenko S."/>
            <person name="Subramanian E."/>
            <person name="Araus A.J."/>
            <person name="Petzold A."/>
            <person name="Susuki M."/>
            <person name="Suzuki K.-i.T."/>
            <person name="Hayashi T."/>
            <person name="Toyoda A."/>
            <person name="Oliveira C."/>
            <person name="Osipova E."/>
            <person name="Leigh N.D."/>
            <person name="Simon A."/>
            <person name="Yun M.H."/>
        </authorList>
    </citation>
    <scope>NUCLEOTIDE SEQUENCE</scope>
    <source>
        <strain evidence="2">20211129_DDA</strain>
        <tissue evidence="2">Liver</tissue>
    </source>
</reference>
<name>A0AAV7UGX7_PLEWA</name>
<comment type="caution">
    <text evidence="2">The sequence shown here is derived from an EMBL/GenBank/DDBJ whole genome shotgun (WGS) entry which is preliminary data.</text>
</comment>
<feature type="compositionally biased region" description="Polar residues" evidence="1">
    <location>
        <begin position="1"/>
        <end position="12"/>
    </location>
</feature>
<dbReference type="Proteomes" id="UP001066276">
    <property type="component" value="Chromosome 3_1"/>
</dbReference>
<accession>A0AAV7UGX7</accession>
<feature type="region of interest" description="Disordered" evidence="1">
    <location>
        <begin position="1"/>
        <end position="78"/>
    </location>
</feature>
<evidence type="ECO:0000256" key="1">
    <source>
        <dbReference type="SAM" id="MobiDB-lite"/>
    </source>
</evidence>
<sequence length="78" mass="8272">MSLSAVTRSPGSGTAEPGREERPASLSQEACDMEEEESGVMGEETSHHRREEDDEEAGGRTNSTVAPGGRARNLATLL</sequence>
<proteinExistence type="predicted"/>
<evidence type="ECO:0000313" key="3">
    <source>
        <dbReference type="Proteomes" id="UP001066276"/>
    </source>
</evidence>